<sequence length="317" mass="35059">MRILAVDDDPTVLEMLSDYLTARHGFDLVCAADAEQALVLLNEPGPDFDCFLLDIMLPGIDGIRLCAELRGLKKHQKTPILMITASTTHDLMERAFEAGATDFVYKPLNGIDLGARINSAGLLSESLRSEKAAQRSLDELTQLMKTRREESFDQGVPDVHDLEGFEHRLMRLSDGCYAMNLLAIKLPQIRNIFETLTPTEFSDQMAKVTEASISALQSNRYILGYAGNGVLVTAILARHRINPAAIQHLIKTELAKNPMCSGAGGDMGVDLSVHSMSEQRLWTGRSARDKVREYIGQHALKAKDTMKDIDQLVSSDM</sequence>
<evidence type="ECO:0000256" key="1">
    <source>
        <dbReference type="ARBA" id="ARBA00022553"/>
    </source>
</evidence>
<keyword evidence="5" id="KW-0804">Transcription</keyword>
<dbReference type="EMBL" id="FPAJ01000004">
    <property type="protein sequence ID" value="SFS96678.1"/>
    <property type="molecule type" value="Genomic_DNA"/>
</dbReference>
<dbReference type="RefSeq" id="WP_093916725.1">
    <property type="nucleotide sequence ID" value="NZ_FPAJ01000004.1"/>
</dbReference>
<dbReference type="Pfam" id="PF00072">
    <property type="entry name" value="Response_reg"/>
    <property type="match status" value="1"/>
</dbReference>
<dbReference type="InterPro" id="IPR039420">
    <property type="entry name" value="WalR-like"/>
</dbReference>
<dbReference type="PROSITE" id="PS50110">
    <property type="entry name" value="RESPONSE_REGULATORY"/>
    <property type="match status" value="1"/>
</dbReference>
<dbReference type="Gene3D" id="3.40.50.2300">
    <property type="match status" value="1"/>
</dbReference>
<dbReference type="STRING" id="394264.SAMN04488040_2518"/>
<evidence type="ECO:0000313" key="8">
    <source>
        <dbReference type="EMBL" id="SFS96678.1"/>
    </source>
</evidence>
<name>A0A1I6U5P1_9RHOB</name>
<dbReference type="Proteomes" id="UP000199239">
    <property type="component" value="Unassembled WGS sequence"/>
</dbReference>
<evidence type="ECO:0000259" key="7">
    <source>
        <dbReference type="PROSITE" id="PS50110"/>
    </source>
</evidence>
<keyword evidence="2" id="KW-0902">Two-component regulatory system</keyword>
<dbReference type="OrthoDB" id="7326651at2"/>
<accession>A0A1I6U5P1</accession>
<keyword evidence="3" id="KW-0805">Transcription regulation</keyword>
<protein>
    <submittedName>
        <fullName evidence="8">Response regulator receiver domain-containing protein</fullName>
    </submittedName>
</protein>
<organism evidence="8 9">
    <name type="scientific">Sulfitobacter marinus</name>
    <dbReference type="NCBI Taxonomy" id="394264"/>
    <lineage>
        <taxon>Bacteria</taxon>
        <taxon>Pseudomonadati</taxon>
        <taxon>Pseudomonadota</taxon>
        <taxon>Alphaproteobacteria</taxon>
        <taxon>Rhodobacterales</taxon>
        <taxon>Roseobacteraceae</taxon>
        <taxon>Sulfitobacter</taxon>
    </lineage>
</organism>
<dbReference type="GO" id="GO:0032993">
    <property type="term" value="C:protein-DNA complex"/>
    <property type="evidence" value="ECO:0007669"/>
    <property type="project" value="TreeGrafter"/>
</dbReference>
<gene>
    <name evidence="8" type="ORF">SAMN04488040_2518</name>
</gene>
<proteinExistence type="predicted"/>
<dbReference type="CDD" id="cd17574">
    <property type="entry name" value="REC_OmpR"/>
    <property type="match status" value="1"/>
</dbReference>
<dbReference type="PANTHER" id="PTHR48111">
    <property type="entry name" value="REGULATOR OF RPOS"/>
    <property type="match status" value="1"/>
</dbReference>
<keyword evidence="4" id="KW-0238">DNA-binding</keyword>
<evidence type="ECO:0000256" key="4">
    <source>
        <dbReference type="ARBA" id="ARBA00023125"/>
    </source>
</evidence>
<keyword evidence="9" id="KW-1185">Reference proteome</keyword>
<dbReference type="PANTHER" id="PTHR48111:SF1">
    <property type="entry name" value="TWO-COMPONENT RESPONSE REGULATOR ORR33"/>
    <property type="match status" value="1"/>
</dbReference>
<evidence type="ECO:0000256" key="6">
    <source>
        <dbReference type="PROSITE-ProRule" id="PRU00169"/>
    </source>
</evidence>
<feature type="domain" description="Response regulatory" evidence="7">
    <location>
        <begin position="2"/>
        <end position="121"/>
    </location>
</feature>
<dbReference type="GO" id="GO:0006355">
    <property type="term" value="P:regulation of DNA-templated transcription"/>
    <property type="evidence" value="ECO:0007669"/>
    <property type="project" value="TreeGrafter"/>
</dbReference>
<dbReference type="GO" id="GO:0005829">
    <property type="term" value="C:cytosol"/>
    <property type="evidence" value="ECO:0007669"/>
    <property type="project" value="TreeGrafter"/>
</dbReference>
<keyword evidence="1 6" id="KW-0597">Phosphoprotein</keyword>
<feature type="modified residue" description="4-aspartylphosphate" evidence="6">
    <location>
        <position position="54"/>
    </location>
</feature>
<evidence type="ECO:0000256" key="3">
    <source>
        <dbReference type="ARBA" id="ARBA00023015"/>
    </source>
</evidence>
<evidence type="ECO:0000256" key="5">
    <source>
        <dbReference type="ARBA" id="ARBA00023163"/>
    </source>
</evidence>
<evidence type="ECO:0000256" key="2">
    <source>
        <dbReference type="ARBA" id="ARBA00023012"/>
    </source>
</evidence>
<dbReference type="GO" id="GO:0000976">
    <property type="term" value="F:transcription cis-regulatory region binding"/>
    <property type="evidence" value="ECO:0007669"/>
    <property type="project" value="TreeGrafter"/>
</dbReference>
<dbReference type="GO" id="GO:0000156">
    <property type="term" value="F:phosphorelay response regulator activity"/>
    <property type="evidence" value="ECO:0007669"/>
    <property type="project" value="TreeGrafter"/>
</dbReference>
<reference evidence="9" key="1">
    <citation type="submission" date="2016-10" db="EMBL/GenBank/DDBJ databases">
        <authorList>
            <person name="Varghese N."/>
            <person name="Submissions S."/>
        </authorList>
    </citation>
    <scope>NUCLEOTIDE SEQUENCE [LARGE SCALE GENOMIC DNA]</scope>
    <source>
        <strain evidence="9">DSM 23422</strain>
    </source>
</reference>
<dbReference type="SUPFAM" id="SSF52172">
    <property type="entry name" value="CheY-like"/>
    <property type="match status" value="1"/>
</dbReference>
<evidence type="ECO:0000313" key="9">
    <source>
        <dbReference type="Proteomes" id="UP000199239"/>
    </source>
</evidence>
<dbReference type="InterPro" id="IPR001789">
    <property type="entry name" value="Sig_transdc_resp-reg_receiver"/>
</dbReference>
<dbReference type="SMART" id="SM00448">
    <property type="entry name" value="REC"/>
    <property type="match status" value="1"/>
</dbReference>
<dbReference type="InterPro" id="IPR011006">
    <property type="entry name" value="CheY-like_superfamily"/>
</dbReference>
<dbReference type="AlphaFoldDB" id="A0A1I6U5P1"/>